<evidence type="ECO:0000313" key="2">
    <source>
        <dbReference type="Proteomes" id="UP000054693"/>
    </source>
</evidence>
<keyword evidence="2" id="KW-1185">Reference proteome</keyword>
<gene>
    <name evidence="1" type="ORF">Ltuc_1910</name>
</gene>
<sequence length="62" mass="7369">MDKVRKERKDNLIAFIIHELVELKWYEHLLYNIHATGLRALLLLLPFHGIYVKNEDLIDVAI</sequence>
<name>A0A0W0ZY84_9GAMM</name>
<evidence type="ECO:0000313" key="1">
    <source>
        <dbReference type="EMBL" id="KTD74063.1"/>
    </source>
</evidence>
<accession>A0A0W0ZY84</accession>
<dbReference type="PATRIC" id="fig|40335.7.peg.2030"/>
<protein>
    <submittedName>
        <fullName evidence="1">Aminoacid/polyamine transporter</fullName>
    </submittedName>
</protein>
<organism evidence="1 2">
    <name type="scientific">Legionella tucsonensis</name>
    <dbReference type="NCBI Taxonomy" id="40335"/>
    <lineage>
        <taxon>Bacteria</taxon>
        <taxon>Pseudomonadati</taxon>
        <taxon>Pseudomonadota</taxon>
        <taxon>Gammaproteobacteria</taxon>
        <taxon>Legionellales</taxon>
        <taxon>Legionellaceae</taxon>
        <taxon>Legionella</taxon>
    </lineage>
</organism>
<dbReference type="STRING" id="40335.Ltuc_1910"/>
<comment type="caution">
    <text evidence="1">The sequence shown here is derived from an EMBL/GenBank/DDBJ whole genome shotgun (WGS) entry which is preliminary data.</text>
</comment>
<dbReference type="AlphaFoldDB" id="A0A0W0ZY84"/>
<dbReference type="EMBL" id="LNZA01000001">
    <property type="protein sequence ID" value="KTD74063.1"/>
    <property type="molecule type" value="Genomic_DNA"/>
</dbReference>
<proteinExistence type="predicted"/>
<dbReference type="Proteomes" id="UP000054693">
    <property type="component" value="Unassembled WGS sequence"/>
</dbReference>
<reference evidence="1 2" key="1">
    <citation type="submission" date="2015-11" db="EMBL/GenBank/DDBJ databases">
        <title>Genomic analysis of 38 Legionella species identifies large and diverse effector repertoires.</title>
        <authorList>
            <person name="Burstein D."/>
            <person name="Amaro F."/>
            <person name="Zusman T."/>
            <person name="Lifshitz Z."/>
            <person name="Cohen O."/>
            <person name="Gilbert J.A."/>
            <person name="Pupko T."/>
            <person name="Shuman H.A."/>
            <person name="Segal G."/>
        </authorList>
    </citation>
    <scope>NUCLEOTIDE SEQUENCE [LARGE SCALE GENOMIC DNA]</scope>
    <source>
        <strain evidence="1 2">ATCC 49180</strain>
    </source>
</reference>